<reference evidence="2 3" key="1">
    <citation type="journal article" date="2019" name="Microbiol. Resour. Announc.">
        <title>Complete Genome Sequence of Halomonas sulfidaeris Strain Esulfide1 Isolated from a Metal Sulfide Rock at a Depth of 2,200 Meters, Obtained Using Nanopore Sequencing.</title>
        <authorList>
            <person name="Saito M."/>
            <person name="Nishigata A."/>
            <person name="Galipon J."/>
            <person name="Arakawa K."/>
        </authorList>
    </citation>
    <scope>NUCLEOTIDE SEQUENCE [LARGE SCALE GENOMIC DNA]</scope>
    <source>
        <strain evidence="2 3">ATCC BAA-803</strain>
    </source>
</reference>
<accession>A0A455UAK8</accession>
<dbReference type="EMBL" id="AP019514">
    <property type="protein sequence ID" value="BBI60354.1"/>
    <property type="molecule type" value="Genomic_DNA"/>
</dbReference>
<dbReference type="Proteomes" id="UP000320231">
    <property type="component" value="Chromosome"/>
</dbReference>
<evidence type="ECO:0000313" key="3">
    <source>
        <dbReference type="Proteomes" id="UP000320231"/>
    </source>
</evidence>
<sequence>MDDAARDRLVNNIVGHVSDGVEEPVLSRVFEYWKNVDQTIGERVEQGVMANRREKAL</sequence>
<evidence type="ECO:0000259" key="1">
    <source>
        <dbReference type="Pfam" id="PF06628"/>
    </source>
</evidence>
<dbReference type="KEGG" id="hsr:HSBAA_16600"/>
<dbReference type="SUPFAM" id="SSF56634">
    <property type="entry name" value="Heme-dependent catalase-like"/>
    <property type="match status" value="1"/>
</dbReference>
<gene>
    <name evidence="2" type="ORF">HSBAA_16600</name>
</gene>
<dbReference type="AlphaFoldDB" id="A0A455UAK8"/>
<name>A0A455UAK8_9GAMM</name>
<dbReference type="InterPro" id="IPR020835">
    <property type="entry name" value="Catalase_sf"/>
</dbReference>
<dbReference type="Gene3D" id="1.20.1370.60">
    <property type="match status" value="1"/>
</dbReference>
<proteinExistence type="predicted"/>
<dbReference type="GO" id="GO:0020037">
    <property type="term" value="F:heme binding"/>
    <property type="evidence" value="ECO:0007669"/>
    <property type="project" value="InterPro"/>
</dbReference>
<dbReference type="InterPro" id="IPR010582">
    <property type="entry name" value="Catalase_immune_responsive"/>
</dbReference>
<organism evidence="2 3">
    <name type="scientific">Vreelandella sulfidaeris</name>
    <dbReference type="NCBI Taxonomy" id="115553"/>
    <lineage>
        <taxon>Bacteria</taxon>
        <taxon>Pseudomonadati</taxon>
        <taxon>Pseudomonadota</taxon>
        <taxon>Gammaproteobacteria</taxon>
        <taxon>Oceanospirillales</taxon>
        <taxon>Halomonadaceae</taxon>
        <taxon>Vreelandella</taxon>
    </lineage>
</organism>
<evidence type="ECO:0000313" key="2">
    <source>
        <dbReference type="EMBL" id="BBI60354.1"/>
    </source>
</evidence>
<protein>
    <recommendedName>
        <fullName evidence="1">Catalase immune-responsive domain-containing protein</fullName>
    </recommendedName>
</protein>
<feature type="domain" description="Catalase immune-responsive" evidence="1">
    <location>
        <begin position="1"/>
        <end position="48"/>
    </location>
</feature>
<dbReference type="Pfam" id="PF06628">
    <property type="entry name" value="Catalase-rel"/>
    <property type="match status" value="1"/>
</dbReference>